<feature type="transmembrane region" description="Helical" evidence="5">
    <location>
        <begin position="456"/>
        <end position="479"/>
    </location>
</feature>
<dbReference type="GeneID" id="24128116"/>
<dbReference type="Pfam" id="PF08016">
    <property type="entry name" value="PKD_channel"/>
    <property type="match status" value="1"/>
</dbReference>
<organism evidence="7 8">
    <name type="scientific">Saprolegnia parasitica (strain CBS 223.65)</name>
    <dbReference type="NCBI Taxonomy" id="695850"/>
    <lineage>
        <taxon>Eukaryota</taxon>
        <taxon>Sar</taxon>
        <taxon>Stramenopiles</taxon>
        <taxon>Oomycota</taxon>
        <taxon>Saprolegniomycetes</taxon>
        <taxon>Saprolegniales</taxon>
        <taxon>Saprolegniaceae</taxon>
        <taxon>Saprolegnia</taxon>
    </lineage>
</organism>
<feature type="domain" description="Polycystin cation channel PKD1/PKD2" evidence="6">
    <location>
        <begin position="292"/>
        <end position="485"/>
    </location>
</feature>
<evidence type="ECO:0000256" key="1">
    <source>
        <dbReference type="ARBA" id="ARBA00004141"/>
    </source>
</evidence>
<reference evidence="7 8" key="1">
    <citation type="journal article" date="2013" name="PLoS Genet.">
        <title>Distinctive expansion of potential virulence genes in the genome of the oomycete fish pathogen Saprolegnia parasitica.</title>
        <authorList>
            <person name="Jiang R.H."/>
            <person name="de Bruijn I."/>
            <person name="Haas B.J."/>
            <person name="Belmonte R."/>
            <person name="Lobach L."/>
            <person name="Christie J."/>
            <person name="van den Ackerveken G."/>
            <person name="Bottin A."/>
            <person name="Bulone V."/>
            <person name="Diaz-Moreno S.M."/>
            <person name="Dumas B."/>
            <person name="Fan L."/>
            <person name="Gaulin E."/>
            <person name="Govers F."/>
            <person name="Grenville-Briggs L.J."/>
            <person name="Horner N.R."/>
            <person name="Levin J.Z."/>
            <person name="Mammella M."/>
            <person name="Meijer H.J."/>
            <person name="Morris P."/>
            <person name="Nusbaum C."/>
            <person name="Oome S."/>
            <person name="Phillips A.J."/>
            <person name="van Rooyen D."/>
            <person name="Rzeszutek E."/>
            <person name="Saraiva M."/>
            <person name="Secombes C.J."/>
            <person name="Seidl M.F."/>
            <person name="Snel B."/>
            <person name="Stassen J.H."/>
            <person name="Sykes S."/>
            <person name="Tripathy S."/>
            <person name="van den Berg H."/>
            <person name="Vega-Arreguin J.C."/>
            <person name="Wawra S."/>
            <person name="Young S.K."/>
            <person name="Zeng Q."/>
            <person name="Dieguez-Uribeondo J."/>
            <person name="Russ C."/>
            <person name="Tyler B.M."/>
            <person name="van West P."/>
        </authorList>
    </citation>
    <scope>NUCLEOTIDE SEQUENCE [LARGE SCALE GENOMIC DNA]</scope>
    <source>
        <strain evidence="7 8">CBS 223.65</strain>
    </source>
</reference>
<dbReference type="InterPro" id="IPR013122">
    <property type="entry name" value="PKD1_2_channel"/>
</dbReference>
<feature type="transmembrane region" description="Helical" evidence="5">
    <location>
        <begin position="396"/>
        <end position="418"/>
    </location>
</feature>
<evidence type="ECO:0000256" key="5">
    <source>
        <dbReference type="SAM" id="Phobius"/>
    </source>
</evidence>
<dbReference type="VEuPathDB" id="FungiDB:SPRG_05733"/>
<feature type="transmembrane region" description="Helical" evidence="5">
    <location>
        <begin position="267"/>
        <end position="292"/>
    </location>
</feature>
<dbReference type="Gene3D" id="1.10.287.70">
    <property type="match status" value="1"/>
</dbReference>
<dbReference type="EMBL" id="KK583209">
    <property type="protein sequence ID" value="KDO28862.1"/>
    <property type="molecule type" value="Genomic_DNA"/>
</dbReference>
<name>A0A067CPW8_SAPPC</name>
<evidence type="ECO:0000313" key="7">
    <source>
        <dbReference type="EMBL" id="KDO28862.1"/>
    </source>
</evidence>
<dbReference type="KEGG" id="spar:SPRG_05733"/>
<dbReference type="InterPro" id="IPR051223">
    <property type="entry name" value="Polycystin"/>
</dbReference>
<keyword evidence="3 5" id="KW-1133">Transmembrane helix</keyword>
<dbReference type="GO" id="GO:0016020">
    <property type="term" value="C:membrane"/>
    <property type="evidence" value="ECO:0007669"/>
    <property type="project" value="UniProtKB-SubCell"/>
</dbReference>
<feature type="transmembrane region" description="Helical" evidence="5">
    <location>
        <begin position="45"/>
        <end position="66"/>
    </location>
</feature>
<dbReference type="OMA" id="SEDNWIN"/>
<evidence type="ECO:0000256" key="3">
    <source>
        <dbReference type="ARBA" id="ARBA00022989"/>
    </source>
</evidence>
<protein>
    <recommendedName>
        <fullName evidence="6">Polycystin cation channel PKD1/PKD2 domain-containing protein</fullName>
    </recommendedName>
</protein>
<dbReference type="OrthoDB" id="444119at2759"/>
<gene>
    <name evidence="7" type="ORF">SPRG_05733</name>
</gene>
<evidence type="ECO:0000313" key="8">
    <source>
        <dbReference type="Proteomes" id="UP000030745"/>
    </source>
</evidence>
<evidence type="ECO:0000259" key="6">
    <source>
        <dbReference type="Pfam" id="PF08016"/>
    </source>
</evidence>
<feature type="transmembrane region" description="Helical" evidence="5">
    <location>
        <begin position="357"/>
        <end position="376"/>
    </location>
</feature>
<accession>A0A067CPW8</accession>
<feature type="transmembrane region" description="Helical" evidence="5">
    <location>
        <begin position="298"/>
        <end position="317"/>
    </location>
</feature>
<comment type="subcellular location">
    <subcellularLocation>
        <location evidence="1">Membrane</location>
        <topology evidence="1">Multi-pass membrane protein</topology>
    </subcellularLocation>
</comment>
<dbReference type="Proteomes" id="UP000030745">
    <property type="component" value="Unassembled WGS sequence"/>
</dbReference>
<keyword evidence="8" id="KW-1185">Reference proteome</keyword>
<dbReference type="PANTHER" id="PTHR10877:SF183">
    <property type="entry name" value="AT14535P-RELATED"/>
    <property type="match status" value="1"/>
</dbReference>
<sequence>MGLKPTESTRLLADFVAEKHDVVLALRHDDIPQAMLARSALRFNFSVLILRTAVLFAFATMTTCIFPTHELYLVERGLMTALVSSGSDTINANSSMKFANIQVKSDVHAWAYDTLLPSLFDDDGEWRVASENVILTFAIEVYKRELKDCNANMADTWGTVCYANAEDGDTLVARHQDSVAISSRFRPLTVDGIQAAMQGKDDRWVDEATARVVFQVITYNGNLDAFARTRLTVTFQSGGFIDASGEVIVVPSNLYATSYQKWLDLCILSYFGGTLGFLLLAFCCPKWCHVYIASYSSVFVWLDWVVVFAVSMFYLIWFKVYSAILNYTATTFAEKHPSTTMVNSDRLEDLASQMTRVRFLAIAVMLLLTTRIFGAMEFHPNLNVVTTTILKSIHKLGAFSCVFVLTLYGYVVAGCLSFEGTLQFSNYGRGFVTCINMLFGDFDFEAIAQVNFPLAVLWYFSGMALLFLILFNLLLAVVLESYTDVTMENARHNRSVLWEFWVVTREVFNPARFFGCDAETKFLRAVQAGAFDRLDFITEDDVVHRAYLSPRSAKHVLETILLYRNSVYIPKKESEVQSATNEDVLAKMRRLEDSVAQLVLLLQDREMYRA</sequence>
<proteinExistence type="predicted"/>
<keyword evidence="4 5" id="KW-0472">Membrane</keyword>
<evidence type="ECO:0000256" key="2">
    <source>
        <dbReference type="ARBA" id="ARBA00022692"/>
    </source>
</evidence>
<dbReference type="AlphaFoldDB" id="A0A067CPW8"/>
<evidence type="ECO:0000256" key="4">
    <source>
        <dbReference type="ARBA" id="ARBA00023136"/>
    </source>
</evidence>
<dbReference type="PANTHER" id="PTHR10877">
    <property type="entry name" value="POLYCYSTIN FAMILY MEMBER"/>
    <property type="match status" value="1"/>
</dbReference>
<keyword evidence="2 5" id="KW-0812">Transmembrane</keyword>
<dbReference type="RefSeq" id="XP_012200407.1">
    <property type="nucleotide sequence ID" value="XM_012345017.1"/>
</dbReference>